<dbReference type="Gene3D" id="3.40.50.2000">
    <property type="entry name" value="Glycogen Phosphorylase B"/>
    <property type="match status" value="1"/>
</dbReference>
<dbReference type="Pfam" id="PF06925">
    <property type="entry name" value="MGDG_synth"/>
    <property type="match status" value="1"/>
</dbReference>
<keyword evidence="3" id="KW-0328">Glycosyltransferase</keyword>
<dbReference type="PANTHER" id="PTHR43025:SF3">
    <property type="entry name" value="MONOGALACTOSYLDIACYLGLYCEROL SYNTHASE 1, CHLOROPLASTIC"/>
    <property type="match status" value="1"/>
</dbReference>
<dbReference type="SUPFAM" id="SSF53756">
    <property type="entry name" value="UDP-Glycosyltransferase/glycogen phosphorylase"/>
    <property type="match status" value="1"/>
</dbReference>
<evidence type="ECO:0000256" key="2">
    <source>
        <dbReference type="ARBA" id="ARBA00006962"/>
    </source>
</evidence>
<comment type="similarity">
    <text evidence="2">Belongs to the glycosyltransferase 28 family.</text>
</comment>
<dbReference type="AlphaFoldDB" id="A0A173MZX0"/>
<accession>A0A173MZX0</accession>
<feature type="domain" description="Diacylglycerol glucosyltransferase N-terminal" evidence="6">
    <location>
        <begin position="16"/>
        <end position="186"/>
    </location>
</feature>
<dbReference type="InterPro" id="IPR007235">
    <property type="entry name" value="Glyco_trans_28_C"/>
</dbReference>
<evidence type="ECO:0000256" key="1">
    <source>
        <dbReference type="ARBA" id="ARBA00004370"/>
    </source>
</evidence>
<keyword evidence="4 7" id="KW-0808">Transferase</keyword>
<evidence type="ECO:0000256" key="3">
    <source>
        <dbReference type="ARBA" id="ARBA00022676"/>
    </source>
</evidence>
<organism evidence="7">
    <name type="scientific">Clostridium cellulovorans</name>
    <dbReference type="NCBI Taxonomy" id="1493"/>
    <lineage>
        <taxon>Bacteria</taxon>
        <taxon>Bacillati</taxon>
        <taxon>Bacillota</taxon>
        <taxon>Clostridia</taxon>
        <taxon>Eubacteriales</taxon>
        <taxon>Clostridiaceae</taxon>
        <taxon>Clostridium</taxon>
    </lineage>
</organism>
<evidence type="ECO:0000259" key="6">
    <source>
        <dbReference type="Pfam" id="PF06925"/>
    </source>
</evidence>
<dbReference type="EMBL" id="AB499239">
    <property type="protein sequence ID" value="BAV13138.1"/>
    <property type="molecule type" value="Genomic_DNA"/>
</dbReference>
<dbReference type="GO" id="GO:0009247">
    <property type="term" value="P:glycolipid biosynthetic process"/>
    <property type="evidence" value="ECO:0007669"/>
    <property type="project" value="InterPro"/>
</dbReference>
<dbReference type="InterPro" id="IPR009695">
    <property type="entry name" value="Diacylglyc_glucosyltr_N"/>
</dbReference>
<evidence type="ECO:0000313" key="7">
    <source>
        <dbReference type="EMBL" id="BAV13138.1"/>
    </source>
</evidence>
<dbReference type="PANTHER" id="PTHR43025">
    <property type="entry name" value="MONOGALACTOSYLDIACYLGLYCEROL SYNTHASE"/>
    <property type="match status" value="1"/>
</dbReference>
<dbReference type="Pfam" id="PF04101">
    <property type="entry name" value="Glyco_tran_28_C"/>
    <property type="match status" value="1"/>
</dbReference>
<evidence type="ECO:0000256" key="4">
    <source>
        <dbReference type="ARBA" id="ARBA00022679"/>
    </source>
</evidence>
<gene>
    <name evidence="7" type="primary">GlucGT1A</name>
</gene>
<sequence>MYMNTMILSVAVGGGHGHAANAIKNKILQKEPDSKVEIIDTIKVINPVLDKVIVGSYLQSLKISPSIFEKLYKSTDVDTLEDTGFTYSVLSKFNQIIASRISELIKDWNPDLLIATHPFSANIISCLKLEYNISCPAITVLTDYAPHATWLHPGTDAYIVSNKDMKNEMVERGIDKKIIYPLGIPIENNFLKKFDRVSTLKKYNLDPNRKTITLMGGSLGLGNISDIYKKFIKEQIDVQLIVICGTNKKLYNKLIELKETYTHDSSRILGYTQDVNKIMQASDLLLTKPGGLTITEALICELPMAIISKLPGQEVRNIEFLTKHNLAIDLVEDKYYISTIKKLIESDSKLISMKRNCQNFSKPNSAEDIYKLLKSLLDNSKGLSPVIS</sequence>
<dbReference type="InterPro" id="IPR050519">
    <property type="entry name" value="Glycosyltransf_28_UgtP"/>
</dbReference>
<dbReference type="GO" id="GO:0016020">
    <property type="term" value="C:membrane"/>
    <property type="evidence" value="ECO:0007669"/>
    <property type="project" value="UniProtKB-SubCell"/>
</dbReference>
<protein>
    <submittedName>
        <fullName evidence="7">UDP-glucuronosyltransferase</fullName>
    </submittedName>
</protein>
<feature type="domain" description="Glycosyl transferase family 28 C-terminal" evidence="5">
    <location>
        <begin position="211"/>
        <end position="366"/>
    </location>
</feature>
<dbReference type="GO" id="GO:0016758">
    <property type="term" value="F:hexosyltransferase activity"/>
    <property type="evidence" value="ECO:0007669"/>
    <property type="project" value="InterPro"/>
</dbReference>
<reference evidence="7" key="1">
    <citation type="submission" date="2009-04" db="EMBL/GenBank/DDBJ databases">
        <title>Clostridium cellulovorans cellulosomal and noncellulosomal genes.</title>
        <authorList>
            <person name="Tamaru Y."/>
        </authorList>
    </citation>
    <scope>NUCLEOTIDE SEQUENCE</scope>
</reference>
<evidence type="ECO:0000259" key="5">
    <source>
        <dbReference type="Pfam" id="PF04101"/>
    </source>
</evidence>
<name>A0A173MZX0_CLOCL</name>
<comment type="subcellular location">
    <subcellularLocation>
        <location evidence="1">Membrane</location>
    </subcellularLocation>
</comment>
<proteinExistence type="inferred from homology"/>